<keyword evidence="2" id="KW-1185">Reference proteome</keyword>
<reference evidence="1 2" key="1">
    <citation type="journal article" date="2020" name="Cell Host Microbe">
        <title>Functional and Genomic Variation between Human-Derived Isolates of Lachnospiraceae Reveals Inter- and Intra-Species Diversity.</title>
        <authorList>
            <person name="Sorbara M.T."/>
            <person name="Littmann E.R."/>
            <person name="Fontana E."/>
            <person name="Moody T.U."/>
            <person name="Kohout C.E."/>
            <person name="Gjonbalaj M."/>
            <person name="Eaton V."/>
            <person name="Seok R."/>
            <person name="Leiner I.M."/>
            <person name="Pamer E.G."/>
        </authorList>
    </citation>
    <scope>NUCLEOTIDE SEQUENCE [LARGE SCALE GENOMIC DNA]</scope>
    <source>
        <strain evidence="1 2">MSK.17.74</strain>
    </source>
</reference>
<dbReference type="RefSeq" id="WP_148462952.1">
    <property type="nucleotide sequence ID" value="NZ_JAAIPU010000005.1"/>
</dbReference>
<dbReference type="EMBL" id="JAAITS010000002">
    <property type="protein sequence ID" value="NSG83966.1"/>
    <property type="molecule type" value="Genomic_DNA"/>
</dbReference>
<organism evidence="1 2">
    <name type="scientific">Blautia faecis</name>
    <dbReference type="NCBI Taxonomy" id="871665"/>
    <lineage>
        <taxon>Bacteria</taxon>
        <taxon>Bacillati</taxon>
        <taxon>Bacillota</taxon>
        <taxon>Clostridia</taxon>
        <taxon>Lachnospirales</taxon>
        <taxon>Lachnospiraceae</taxon>
        <taxon>Blautia</taxon>
    </lineage>
</organism>
<accession>A0ABX2H3J0</accession>
<gene>
    <name evidence="1" type="ORF">G5B17_00630</name>
</gene>
<evidence type="ECO:0000313" key="2">
    <source>
        <dbReference type="Proteomes" id="UP001644719"/>
    </source>
</evidence>
<comment type="caution">
    <text evidence="1">The sequence shown here is derived from an EMBL/GenBank/DDBJ whole genome shotgun (WGS) entry which is preliminary data.</text>
</comment>
<evidence type="ECO:0000313" key="1">
    <source>
        <dbReference type="EMBL" id="NSG83966.1"/>
    </source>
</evidence>
<name>A0ABX2H3J0_9FIRM</name>
<proteinExistence type="predicted"/>
<protein>
    <submittedName>
        <fullName evidence="1">Uncharacterized protein</fullName>
    </submittedName>
</protein>
<sequence>MGYYVLDEIEKGDYKFSLDTFLGDPAANICCWVYYKGKPLNIEGTNDQVHKVFPQDHGSVNRSHLYNFINKFIKDEAYRNQYVVKGRTR</sequence>
<dbReference type="Proteomes" id="UP001644719">
    <property type="component" value="Unassembled WGS sequence"/>
</dbReference>